<dbReference type="Gene3D" id="3.90.182.10">
    <property type="entry name" value="Toxin - Anthrax Protective Antigen,domain 1"/>
    <property type="match status" value="1"/>
</dbReference>
<evidence type="ECO:0000313" key="3">
    <source>
        <dbReference type="Proteomes" id="UP000321513"/>
    </source>
</evidence>
<evidence type="ECO:0000259" key="1">
    <source>
        <dbReference type="PROSITE" id="PS51820"/>
    </source>
</evidence>
<feature type="domain" description="PA14" evidence="1">
    <location>
        <begin position="535"/>
        <end position="671"/>
    </location>
</feature>
<accession>A0A512BEU5</accession>
<sequence>MSAQQVKGAGKVKQPNIIFILTDDLGFGDIGTFFQNQRKKANEPGKPFTSTPNIDRLAAMGARLPQHYCAAPVCAPARASLLLGLHQGHANVRDNQFDKALEDNYTIASVLRSVGYKTAVFGKWGLQGLNSEGPEWPAHPLNRGFDYFMGMIRHADGHEHYPKEGIYRGAKQVWENKTNIADKLDKCYTADLWTASAKKWITENKRDKKKDQPFFIYLAYETPHAVLELPTQAYPGGGGMKGGVQWLGEAGHMINTASGEVDSYIHPEYANATYDHDNNPATPQIAWPEVYKRYATAVRRIDSEVGDLLQLLKDLKIDDNTMVVFSSDNGPSIESYLKENFAANFFQSFGPFDGIKRDVWEGGVRVPTIAAWPGHIPANTVIKTPSGVHDWLPTFLDAAGSPPPVRTDGVSLMPSLTGKGKQRSSTIYIEYFQNQSTPDFKEFDPHHRNRKRNQMQMIRFGDTVGVRYDIKSHNDNFEIYNVIKDPQETNNLANNKGMNLLQSKMKERVLQVRRPDTSAPRPYDNELIPPALVVSTKQGFYWQRYRASSPWIPDVSTLSSIAKGIVQEPEVGLAGVGDIVVYAGFIQVPADGEFTFYLTANSAAFLKIHDSNVIDEDYGYNGGEERAASMKLKAGLHPFKLYCRIKNSSKQLLDFSWQGSGITKQTVWSNMRYN</sequence>
<gene>
    <name evidence="2" type="ORF">SAE01_29680</name>
</gene>
<dbReference type="PANTHER" id="PTHR43751:SF3">
    <property type="entry name" value="SULFATASE N-TERMINAL DOMAIN-CONTAINING PROTEIN"/>
    <property type="match status" value="1"/>
</dbReference>
<dbReference type="AlphaFoldDB" id="A0A512BEU5"/>
<dbReference type="Gene3D" id="3.40.720.10">
    <property type="entry name" value="Alkaline Phosphatase, subunit A"/>
    <property type="match status" value="1"/>
</dbReference>
<dbReference type="InterPro" id="IPR017850">
    <property type="entry name" value="Alkaline_phosphatase_core_sf"/>
</dbReference>
<name>A0A512BEU5_9BACT</name>
<organism evidence="2 3">
    <name type="scientific">Segetibacter aerophilus</name>
    <dbReference type="NCBI Taxonomy" id="670293"/>
    <lineage>
        <taxon>Bacteria</taxon>
        <taxon>Pseudomonadati</taxon>
        <taxon>Bacteroidota</taxon>
        <taxon>Chitinophagia</taxon>
        <taxon>Chitinophagales</taxon>
        <taxon>Chitinophagaceae</taxon>
        <taxon>Segetibacter</taxon>
    </lineage>
</organism>
<dbReference type="InterPro" id="IPR011658">
    <property type="entry name" value="PA14_dom"/>
</dbReference>
<dbReference type="SUPFAM" id="SSF56988">
    <property type="entry name" value="Anthrax protective antigen"/>
    <property type="match status" value="1"/>
</dbReference>
<dbReference type="Pfam" id="PF00884">
    <property type="entry name" value="Sulfatase"/>
    <property type="match status" value="1"/>
</dbReference>
<dbReference type="SUPFAM" id="SSF53649">
    <property type="entry name" value="Alkaline phosphatase-like"/>
    <property type="match status" value="1"/>
</dbReference>
<dbReference type="InterPro" id="IPR000917">
    <property type="entry name" value="Sulfatase_N"/>
</dbReference>
<keyword evidence="3" id="KW-1185">Reference proteome</keyword>
<proteinExistence type="predicted"/>
<dbReference type="InterPro" id="IPR037524">
    <property type="entry name" value="PA14/GLEYA"/>
</dbReference>
<dbReference type="Proteomes" id="UP000321513">
    <property type="component" value="Unassembled WGS sequence"/>
</dbReference>
<dbReference type="Pfam" id="PF07691">
    <property type="entry name" value="PA14"/>
    <property type="match status" value="1"/>
</dbReference>
<comment type="caution">
    <text evidence="2">The sequence shown here is derived from an EMBL/GenBank/DDBJ whole genome shotgun (WGS) entry which is preliminary data.</text>
</comment>
<dbReference type="EMBL" id="BJYT01000011">
    <property type="protein sequence ID" value="GEO10472.1"/>
    <property type="molecule type" value="Genomic_DNA"/>
</dbReference>
<dbReference type="PROSITE" id="PS51820">
    <property type="entry name" value="PA14"/>
    <property type="match status" value="1"/>
</dbReference>
<dbReference type="PANTHER" id="PTHR43751">
    <property type="entry name" value="SULFATASE"/>
    <property type="match status" value="1"/>
</dbReference>
<protein>
    <submittedName>
        <fullName evidence="2">N-acetylgalactosamine-6-sulfatase</fullName>
    </submittedName>
</protein>
<dbReference type="InterPro" id="IPR052701">
    <property type="entry name" value="GAG_Ulvan_Degrading_Sulfatases"/>
</dbReference>
<evidence type="ECO:0000313" key="2">
    <source>
        <dbReference type="EMBL" id="GEO10472.1"/>
    </source>
</evidence>
<reference evidence="2 3" key="1">
    <citation type="submission" date="2019-07" db="EMBL/GenBank/DDBJ databases">
        <title>Whole genome shotgun sequence of Segetibacter aerophilus NBRC 106135.</title>
        <authorList>
            <person name="Hosoyama A."/>
            <person name="Uohara A."/>
            <person name="Ohji S."/>
            <person name="Ichikawa N."/>
        </authorList>
    </citation>
    <scope>NUCLEOTIDE SEQUENCE [LARGE SCALE GENOMIC DNA]</scope>
    <source>
        <strain evidence="2 3">NBRC 106135</strain>
    </source>
</reference>